<evidence type="ECO:0000256" key="4">
    <source>
        <dbReference type="ARBA" id="ARBA00022676"/>
    </source>
</evidence>
<dbReference type="GO" id="GO:0016758">
    <property type="term" value="F:hexosyltransferase activity"/>
    <property type="evidence" value="ECO:0007669"/>
    <property type="project" value="InterPro"/>
</dbReference>
<keyword evidence="9" id="KW-1185">Reference proteome</keyword>
<evidence type="ECO:0000256" key="3">
    <source>
        <dbReference type="ARBA" id="ARBA00010413"/>
    </source>
</evidence>
<evidence type="ECO:0000256" key="7">
    <source>
        <dbReference type="SAM" id="Phobius"/>
    </source>
</evidence>
<organism evidence="8 9">
    <name type="scientific">Anabas testudineus</name>
    <name type="common">Climbing perch</name>
    <name type="synonym">Anthias testudineus</name>
    <dbReference type="NCBI Taxonomy" id="64144"/>
    <lineage>
        <taxon>Eukaryota</taxon>
        <taxon>Metazoa</taxon>
        <taxon>Chordata</taxon>
        <taxon>Craniata</taxon>
        <taxon>Vertebrata</taxon>
        <taxon>Euteleostomi</taxon>
        <taxon>Actinopterygii</taxon>
        <taxon>Neopterygii</taxon>
        <taxon>Teleostei</taxon>
        <taxon>Neoteleostei</taxon>
        <taxon>Acanthomorphata</taxon>
        <taxon>Anabantaria</taxon>
        <taxon>Anabantiformes</taxon>
        <taxon>Anabantoidei</taxon>
        <taxon>Anabantidae</taxon>
        <taxon>Anabas</taxon>
    </lineage>
</organism>
<dbReference type="InterPro" id="IPR029044">
    <property type="entry name" value="Nucleotide-diphossugar_trans"/>
</dbReference>
<dbReference type="GO" id="GO:0005794">
    <property type="term" value="C:Golgi apparatus"/>
    <property type="evidence" value="ECO:0007669"/>
    <property type="project" value="TreeGrafter"/>
</dbReference>
<dbReference type="Pfam" id="PF03414">
    <property type="entry name" value="Glyco_transf_6"/>
    <property type="match status" value="1"/>
</dbReference>
<dbReference type="Proteomes" id="UP000265040">
    <property type="component" value="Chromosome 3"/>
</dbReference>
<dbReference type="PANTHER" id="PTHR10462">
    <property type="entry name" value="GLYCOSYLTRANSFERASE-RELATED"/>
    <property type="match status" value="1"/>
</dbReference>
<comment type="similarity">
    <text evidence="3">Belongs to the glycosyltransferase 6 family.</text>
</comment>
<protein>
    <submittedName>
        <fullName evidence="8">Uncharacterized protein</fullName>
    </submittedName>
</protein>
<feature type="binding site" evidence="6">
    <location>
        <begin position="119"/>
        <end position="121"/>
    </location>
    <ligand>
        <name>UDP-N-acetyl-alpha-D-galactosamine</name>
        <dbReference type="ChEBI" id="CHEBI:67138"/>
    </ligand>
</feature>
<dbReference type="AlphaFoldDB" id="A0A3Q1JAX9"/>
<dbReference type="GO" id="GO:0031982">
    <property type="term" value="C:vesicle"/>
    <property type="evidence" value="ECO:0007669"/>
    <property type="project" value="TreeGrafter"/>
</dbReference>
<evidence type="ECO:0000256" key="5">
    <source>
        <dbReference type="ARBA" id="ARBA00022679"/>
    </source>
</evidence>
<sequence>MMSHYISRTHILVSFAFLAVLLWTIYIYVYSGHLFSPSFCQPCADNTEKDCPNNSSWRIGDLKMETSLKYAQPSTQKGRTDVNSVTNWNTPLVWEGTFDPVVIDAIYKKMDPRVAVVVFAVGKYTRFLKGFLETGEKHFLVDFRVTDYIF</sequence>
<keyword evidence="7" id="KW-0812">Transmembrane</keyword>
<keyword evidence="5" id="KW-0808">Transferase</keyword>
<reference evidence="8" key="1">
    <citation type="submission" date="2021-04" db="EMBL/GenBank/DDBJ databases">
        <authorList>
            <consortium name="Wellcome Sanger Institute Data Sharing"/>
        </authorList>
    </citation>
    <scope>NUCLEOTIDE SEQUENCE [LARGE SCALE GENOMIC DNA]</scope>
</reference>
<accession>A0A3Q1JAX9</accession>
<evidence type="ECO:0000256" key="1">
    <source>
        <dbReference type="ARBA" id="ARBA00001936"/>
    </source>
</evidence>
<feature type="binding site" evidence="6">
    <location>
        <position position="124"/>
    </location>
    <ligand>
        <name>UDP-N-acetyl-alpha-D-galactosamine</name>
        <dbReference type="ChEBI" id="CHEBI:67138"/>
    </ligand>
</feature>
<evidence type="ECO:0000313" key="8">
    <source>
        <dbReference type="Ensembl" id="ENSATEP00000032097.3"/>
    </source>
</evidence>
<name>A0A3Q1JAX9_ANATE</name>
<evidence type="ECO:0000313" key="9">
    <source>
        <dbReference type="Proteomes" id="UP000265040"/>
    </source>
</evidence>
<keyword evidence="7" id="KW-1133">Transmembrane helix</keyword>
<dbReference type="InterPro" id="IPR005076">
    <property type="entry name" value="Glyco_trans_6"/>
</dbReference>
<reference evidence="8" key="3">
    <citation type="submission" date="2025-09" db="UniProtKB">
        <authorList>
            <consortium name="Ensembl"/>
        </authorList>
    </citation>
    <scope>IDENTIFICATION</scope>
</reference>
<dbReference type="GO" id="GO:0005975">
    <property type="term" value="P:carbohydrate metabolic process"/>
    <property type="evidence" value="ECO:0007669"/>
    <property type="project" value="InterPro"/>
</dbReference>
<evidence type="ECO:0000256" key="2">
    <source>
        <dbReference type="ARBA" id="ARBA00004606"/>
    </source>
</evidence>
<dbReference type="PANTHER" id="PTHR10462:SF49">
    <property type="entry name" value="GLOBOSIDE ALPHA-1,3-N-ACETYLGALACTOSAMINYLTRANSFERASE 1"/>
    <property type="match status" value="1"/>
</dbReference>
<dbReference type="Ensembl" id="ENSATET00000032567.3">
    <property type="protein sequence ID" value="ENSATEP00000032097.3"/>
    <property type="gene ID" value="ENSATEG00000031381.1"/>
</dbReference>
<dbReference type="SUPFAM" id="SSF53448">
    <property type="entry name" value="Nucleotide-diphospho-sugar transferases"/>
    <property type="match status" value="1"/>
</dbReference>
<comment type="subcellular location">
    <subcellularLocation>
        <location evidence="2">Membrane</location>
        <topology evidence="2">Single-pass type II membrane protein</topology>
    </subcellularLocation>
</comment>
<dbReference type="Gene3D" id="3.90.550.10">
    <property type="entry name" value="Spore Coat Polysaccharide Biosynthesis Protein SpsA, Chain A"/>
    <property type="match status" value="1"/>
</dbReference>
<dbReference type="GeneTree" id="ENSGT00950000182858"/>
<evidence type="ECO:0000256" key="6">
    <source>
        <dbReference type="PIRSR" id="PIRSR605076-2"/>
    </source>
</evidence>
<reference evidence="8" key="2">
    <citation type="submission" date="2025-08" db="UniProtKB">
        <authorList>
            <consortium name="Ensembl"/>
        </authorList>
    </citation>
    <scope>IDENTIFICATION</scope>
</reference>
<dbReference type="GO" id="GO:0016020">
    <property type="term" value="C:membrane"/>
    <property type="evidence" value="ECO:0007669"/>
    <property type="project" value="UniProtKB-SubCell"/>
</dbReference>
<feature type="transmembrane region" description="Helical" evidence="7">
    <location>
        <begin position="12"/>
        <end position="31"/>
    </location>
</feature>
<proteinExistence type="inferred from homology"/>
<keyword evidence="7" id="KW-0472">Membrane</keyword>
<keyword evidence="4" id="KW-0328">Glycosyltransferase</keyword>
<comment type="cofactor">
    <cofactor evidence="1">
        <name>Mn(2+)</name>
        <dbReference type="ChEBI" id="CHEBI:29035"/>
    </cofactor>
</comment>